<dbReference type="InterPro" id="IPR000917">
    <property type="entry name" value="Sulfatase_N"/>
</dbReference>
<dbReference type="SUPFAM" id="SSF53649">
    <property type="entry name" value="Alkaline phosphatase-like"/>
    <property type="match status" value="1"/>
</dbReference>
<dbReference type="Gene3D" id="3.40.720.10">
    <property type="entry name" value="Alkaline Phosphatase, subunit A"/>
    <property type="match status" value="1"/>
</dbReference>
<protein>
    <recommendedName>
        <fullName evidence="5">Sulfatase N-terminal domain-containing protein</fullName>
    </recommendedName>
</protein>
<gene>
    <name evidence="6" type="ORF">METZ01_LOCUS134260</name>
</gene>
<accession>A0A381YWK9</accession>
<evidence type="ECO:0000256" key="3">
    <source>
        <dbReference type="ARBA" id="ARBA00022801"/>
    </source>
</evidence>
<proteinExistence type="inferred from homology"/>
<dbReference type="EMBL" id="UINC01019247">
    <property type="protein sequence ID" value="SVA81406.1"/>
    <property type="molecule type" value="Genomic_DNA"/>
</dbReference>
<evidence type="ECO:0000313" key="6">
    <source>
        <dbReference type="EMBL" id="SVA81406.1"/>
    </source>
</evidence>
<dbReference type="CDD" id="cd16146">
    <property type="entry name" value="ARS_like"/>
    <property type="match status" value="1"/>
</dbReference>
<evidence type="ECO:0000256" key="4">
    <source>
        <dbReference type="ARBA" id="ARBA00022837"/>
    </source>
</evidence>
<dbReference type="PROSITE" id="PS00523">
    <property type="entry name" value="SULFATASE_1"/>
    <property type="match status" value="1"/>
</dbReference>
<reference evidence="6" key="1">
    <citation type="submission" date="2018-05" db="EMBL/GenBank/DDBJ databases">
        <authorList>
            <person name="Lanie J.A."/>
            <person name="Ng W.-L."/>
            <person name="Kazmierczak K.M."/>
            <person name="Andrzejewski T.M."/>
            <person name="Davidsen T.M."/>
            <person name="Wayne K.J."/>
            <person name="Tettelin H."/>
            <person name="Glass J.I."/>
            <person name="Rusch D."/>
            <person name="Podicherti R."/>
            <person name="Tsui H.-C.T."/>
            <person name="Winkler M.E."/>
        </authorList>
    </citation>
    <scope>NUCLEOTIDE SEQUENCE</scope>
</reference>
<feature type="domain" description="Sulfatase N-terminal" evidence="5">
    <location>
        <begin position="62"/>
        <end position="387"/>
    </location>
</feature>
<keyword evidence="3" id="KW-0378">Hydrolase</keyword>
<dbReference type="GO" id="GO:0046872">
    <property type="term" value="F:metal ion binding"/>
    <property type="evidence" value="ECO:0007669"/>
    <property type="project" value="UniProtKB-KW"/>
</dbReference>
<evidence type="ECO:0000256" key="2">
    <source>
        <dbReference type="ARBA" id="ARBA00022723"/>
    </source>
</evidence>
<dbReference type="InterPro" id="IPR017850">
    <property type="entry name" value="Alkaline_phosphatase_core_sf"/>
</dbReference>
<sequence length="544" mass="60684">MSKRYALAKRLQEKSGLSKSHVGKSHRFGYQPGMQSALRNLSVFLCALGCFIDQAEVRAKAPNIILVITDDQGYGPVGRHGHPWIKTPNLNKLYDTSTRFTRFLVSPTCAPTRSALMTGRHPMKNGVTHTILERERMTLKATTLPQVLKQAGYTSGIFGKWHLGDEEPYQPHKRGFDEAFIHGAGGIGQAYNCSCADAPGNKYFDPIIRHNGSFVKTKGFCTDLFFTAALGWIKAKKDNETPFFAYITTNAPHGPFIAPPKNTKRFTDLGFADKQAGFYGMIENIDENMGRLMGKLKDWNLYKDTILIFMSDNGMTGGGSGRLGQAVAKGYPFFNAGMKGLKGSADEGGVRVPFFIRWDDHWKAGRNIGTVSAHIDVLPTLAAIAGIKKLPEEQVEGRSMLPLLTGEKKTLSDSRYLFTHKGRWKTGAEPNNFQWINYAVRNQRYRFVGGGTAISVSERQRKKGISPKDALFDMLKDPGQRTNVINEHPGVAAKMRAAYNKFWTEARPLMVNESVPMSPTRPFHVWYKQQTQSTGIPHWKAPEL</sequence>
<dbReference type="PANTHER" id="PTHR42693:SF53">
    <property type="entry name" value="ENDO-4-O-SULFATASE"/>
    <property type="match status" value="1"/>
</dbReference>
<organism evidence="6">
    <name type="scientific">marine metagenome</name>
    <dbReference type="NCBI Taxonomy" id="408172"/>
    <lineage>
        <taxon>unclassified sequences</taxon>
        <taxon>metagenomes</taxon>
        <taxon>ecological metagenomes</taxon>
    </lineage>
</organism>
<comment type="similarity">
    <text evidence="1">Belongs to the sulfatase family.</text>
</comment>
<dbReference type="PANTHER" id="PTHR42693">
    <property type="entry name" value="ARYLSULFATASE FAMILY MEMBER"/>
    <property type="match status" value="1"/>
</dbReference>
<dbReference type="InterPro" id="IPR050738">
    <property type="entry name" value="Sulfatase"/>
</dbReference>
<keyword evidence="4" id="KW-0106">Calcium</keyword>
<dbReference type="GO" id="GO:0004065">
    <property type="term" value="F:arylsulfatase activity"/>
    <property type="evidence" value="ECO:0007669"/>
    <property type="project" value="TreeGrafter"/>
</dbReference>
<keyword evidence="2" id="KW-0479">Metal-binding</keyword>
<dbReference type="InterPro" id="IPR024607">
    <property type="entry name" value="Sulfatase_CS"/>
</dbReference>
<evidence type="ECO:0000256" key="1">
    <source>
        <dbReference type="ARBA" id="ARBA00008779"/>
    </source>
</evidence>
<dbReference type="AlphaFoldDB" id="A0A381YWK9"/>
<dbReference type="Pfam" id="PF00884">
    <property type="entry name" value="Sulfatase"/>
    <property type="match status" value="1"/>
</dbReference>
<evidence type="ECO:0000259" key="5">
    <source>
        <dbReference type="Pfam" id="PF00884"/>
    </source>
</evidence>
<name>A0A381YWK9_9ZZZZ</name>